<dbReference type="EC" id="3.4.19.1" evidence="4"/>
<keyword evidence="1 4" id="KW-0378">Hydrolase</keyword>
<dbReference type="SUPFAM" id="SSF50993">
    <property type="entry name" value="Peptidase/esterase 'gauge' domain"/>
    <property type="match status" value="1"/>
</dbReference>
<dbReference type="Gene3D" id="2.130.10.150">
    <property type="entry name" value="Peptidase/esterase 'gauge' domain"/>
    <property type="match status" value="1"/>
</dbReference>
<organism evidence="4 5">
    <name type="scientific">Aeropyrum camini SY1 = JCM 12091</name>
    <dbReference type="NCBI Taxonomy" id="1198449"/>
    <lineage>
        <taxon>Archaea</taxon>
        <taxon>Thermoproteota</taxon>
        <taxon>Thermoprotei</taxon>
        <taxon>Desulfurococcales</taxon>
        <taxon>Desulfurococcaceae</taxon>
        <taxon>Aeropyrum</taxon>
    </lineage>
</organism>
<evidence type="ECO:0000256" key="1">
    <source>
        <dbReference type="ARBA" id="ARBA00022801"/>
    </source>
</evidence>
<dbReference type="Proteomes" id="UP000016887">
    <property type="component" value="Chromosome"/>
</dbReference>
<dbReference type="GO" id="GO:0004252">
    <property type="term" value="F:serine-type endopeptidase activity"/>
    <property type="evidence" value="ECO:0007669"/>
    <property type="project" value="TreeGrafter"/>
</dbReference>
<evidence type="ECO:0000259" key="3">
    <source>
        <dbReference type="Pfam" id="PF22173"/>
    </source>
</evidence>
<dbReference type="AlphaFoldDB" id="U3TEI0"/>
<dbReference type="GO" id="GO:0008242">
    <property type="term" value="F:omega peptidase activity"/>
    <property type="evidence" value="ECO:0007669"/>
    <property type="project" value="UniProtKB-EC"/>
</dbReference>
<accession>U3TEI0</accession>
<evidence type="ECO:0000313" key="4">
    <source>
        <dbReference type="EMBL" id="BAN90440.1"/>
    </source>
</evidence>
<dbReference type="RefSeq" id="WP_022541713.1">
    <property type="nucleotide sequence ID" value="NC_022521.1"/>
</dbReference>
<dbReference type="GO" id="GO:0006508">
    <property type="term" value="P:proteolysis"/>
    <property type="evidence" value="ECO:0007669"/>
    <property type="project" value="InterPro"/>
</dbReference>
<keyword evidence="5" id="KW-1185">Reference proteome</keyword>
<reference evidence="4 5" key="1">
    <citation type="journal article" date="2013" name="Appl. Environ. Microbiol.">
        <title>Variation of the Virus-Related Elements within Syntenic Genomes of the Hyperthermophilic Archaeon Aeropyrum.</title>
        <authorList>
            <person name="Daifuku T."/>
            <person name="Yoshida T."/>
            <person name="Kitamura T."/>
            <person name="Kawaichi S."/>
            <person name="Inoue T."/>
            <person name="Nomura K."/>
            <person name="Yoshida Y."/>
            <person name="Kuno S."/>
            <person name="Sako Y."/>
        </authorList>
    </citation>
    <scope>NUCLEOTIDE SEQUENCE [LARGE SCALE GENOMIC DNA]</scope>
    <source>
        <strain evidence="4 5">SY1</strain>
    </source>
</reference>
<dbReference type="EMBL" id="AP012489">
    <property type="protein sequence ID" value="BAN90440.1"/>
    <property type="molecule type" value="Genomic_DNA"/>
</dbReference>
<dbReference type="Gene3D" id="3.40.50.1820">
    <property type="entry name" value="alpha/beta hydrolase"/>
    <property type="match status" value="1"/>
</dbReference>
<dbReference type="KEGG" id="acj:ACAM_0971"/>
<evidence type="ECO:0000259" key="2">
    <source>
        <dbReference type="Pfam" id="PF00326"/>
    </source>
</evidence>
<feature type="domain" description="Acylamino-acid-releasing enzyme-like N-terminal" evidence="3">
    <location>
        <begin position="33"/>
        <end position="305"/>
    </location>
</feature>
<sequence length="585" mass="63023">MTAEFSRMVSDIERLIAVEKYGVQGVVDGDKLLVIGFREGSVNAYVFDGAEAERLNREPINGVLDPGYGVGRVILVRDVSRGAEKHALFKVDPSKPGSEERLGAVEPMRILSGVDTGEAIVFTGATEEKVALYALEGDVLRELASLPGFGFVSDVRGDLIVGLGFFGGGRVSLFTSSLSTGGLRKVESKEGSFTAAAISPGMEIVAGLETAREARIVRVDPGEASIVELELPSTDIAQYKPMAITWLGYLPDGSLAVVARREGRSAVFIDGRRVEAPPGNHGKVVLWRGRLVTSHTSLSTPPRIVTIPSGEAILEGRLPGDLRSSLAASRFVWVVSFDGSRVPTLVLESGRAPKPGPTVVLVHGGPFAEDSDSWDTFATSLAATGFHVVMPNYRGSTGYGDEWRLRIIGDPCGGELEDVAAAARWARESGLARELYIMGYSYGGYMTLCALTMKPGLFKAGVAGASVVDWEEMYELSDAAFRNFIEQLTGGSREIMRSRSPINHVDRIREPLALIHPQNDSRTPLKPLIRLISELQARGKTFEAHIIPDAGHAINTMEDAVKILLPAVFFLYTQREKAKSPGGEP</sequence>
<dbReference type="PANTHER" id="PTHR42776">
    <property type="entry name" value="SERINE PEPTIDASE S9 FAMILY MEMBER"/>
    <property type="match status" value="1"/>
</dbReference>
<dbReference type="GeneID" id="17110320"/>
<dbReference type="InterPro" id="IPR029058">
    <property type="entry name" value="AB_hydrolase_fold"/>
</dbReference>
<dbReference type="PANTHER" id="PTHR42776:SF27">
    <property type="entry name" value="DIPEPTIDYL PEPTIDASE FAMILY MEMBER 6"/>
    <property type="match status" value="1"/>
</dbReference>
<dbReference type="Pfam" id="PF00326">
    <property type="entry name" value="Peptidase_S9"/>
    <property type="match status" value="1"/>
</dbReference>
<dbReference type="eggNOG" id="arCOG01646">
    <property type="taxonomic scope" value="Archaea"/>
</dbReference>
<dbReference type="SUPFAM" id="SSF53474">
    <property type="entry name" value="alpha/beta-Hydrolases"/>
    <property type="match status" value="1"/>
</dbReference>
<proteinExistence type="predicted"/>
<dbReference type="Pfam" id="PF22173">
    <property type="entry name" value="APH-like_N"/>
    <property type="match status" value="1"/>
</dbReference>
<dbReference type="STRING" id="1198449.ACAM_0971"/>
<evidence type="ECO:0000313" key="5">
    <source>
        <dbReference type="Proteomes" id="UP000016887"/>
    </source>
</evidence>
<dbReference type="MEROPS" id="S09.070"/>
<dbReference type="InterPro" id="IPR001375">
    <property type="entry name" value="Peptidase_S9_cat"/>
</dbReference>
<dbReference type="InterPro" id="IPR054035">
    <property type="entry name" value="APH-like_N"/>
</dbReference>
<protein>
    <submittedName>
        <fullName evidence="4">Acylamino-acid-releasing enzyme</fullName>
        <ecNumber evidence="4">3.4.19.1</ecNumber>
    </submittedName>
</protein>
<name>U3TEI0_9CREN</name>
<gene>
    <name evidence="4" type="ORF">ACAM_0971</name>
</gene>
<feature type="domain" description="Peptidase S9 prolyl oligopeptidase catalytic" evidence="2">
    <location>
        <begin position="379"/>
        <end position="563"/>
    </location>
</feature>